<dbReference type="PANTHER" id="PTHR47506">
    <property type="entry name" value="TRANSCRIPTIONAL REGULATORY PROTEIN"/>
    <property type="match status" value="1"/>
</dbReference>
<accession>A0A7W8N5C7</accession>
<dbReference type="SUPFAM" id="SSF48498">
    <property type="entry name" value="Tetracyclin repressor-like, C-terminal domain"/>
    <property type="match status" value="1"/>
</dbReference>
<dbReference type="Pfam" id="PF21993">
    <property type="entry name" value="TetR_C_13_2"/>
    <property type="match status" value="1"/>
</dbReference>
<feature type="domain" description="HTH tetR-type" evidence="5">
    <location>
        <begin position="5"/>
        <end position="65"/>
    </location>
</feature>
<evidence type="ECO:0000259" key="5">
    <source>
        <dbReference type="PROSITE" id="PS50977"/>
    </source>
</evidence>
<dbReference type="InterPro" id="IPR036271">
    <property type="entry name" value="Tet_transcr_reg_TetR-rel_C_sf"/>
</dbReference>
<keyword evidence="2 4" id="KW-0238">DNA-binding</keyword>
<evidence type="ECO:0000256" key="1">
    <source>
        <dbReference type="ARBA" id="ARBA00023015"/>
    </source>
</evidence>
<evidence type="ECO:0000256" key="2">
    <source>
        <dbReference type="ARBA" id="ARBA00023125"/>
    </source>
</evidence>
<gene>
    <name evidence="6" type="ORF">HDF10_002425</name>
</gene>
<dbReference type="InterPro" id="IPR054156">
    <property type="entry name" value="YxaF_TetR_C"/>
</dbReference>
<dbReference type="Pfam" id="PF00440">
    <property type="entry name" value="TetR_N"/>
    <property type="match status" value="1"/>
</dbReference>
<keyword evidence="1" id="KW-0805">Transcription regulation</keyword>
<comment type="caution">
    <text evidence="6">The sequence shown here is derived from an EMBL/GenBank/DDBJ whole genome shotgun (WGS) entry which is preliminary data.</text>
</comment>
<dbReference type="Gene3D" id="1.10.357.10">
    <property type="entry name" value="Tetracycline Repressor, domain 2"/>
    <property type="match status" value="1"/>
</dbReference>
<sequence length="186" mass="20273">MAHSTVSDEDLLSRSAEVFRTYGFEGTSLARLSEATGLEKASLYHRFPGGKEQIALAVAEGTHAWLRLHVFEPLKEPGDPRKKLRAAIEQLRDCYADGTLPCAFEVLSLAGGSPELTNALKDALQAWIKAFTEIAKESGLPTAEARRRAEQAIVQIEGSLVVGRVLGDAKAFRRTLDELPAILTNE</sequence>
<evidence type="ECO:0000313" key="6">
    <source>
        <dbReference type="EMBL" id="MBB5344446.1"/>
    </source>
</evidence>
<dbReference type="PANTHER" id="PTHR47506:SF3">
    <property type="entry name" value="HTH-TYPE TRANSCRIPTIONAL REGULATOR LMRA"/>
    <property type="match status" value="1"/>
</dbReference>
<dbReference type="Proteomes" id="UP000569092">
    <property type="component" value="Unassembled WGS sequence"/>
</dbReference>
<keyword evidence="3" id="KW-0804">Transcription</keyword>
<dbReference type="EMBL" id="JACHDZ010000003">
    <property type="protein sequence ID" value="MBB5344446.1"/>
    <property type="molecule type" value="Genomic_DNA"/>
</dbReference>
<organism evidence="6 7">
    <name type="scientific">Tunturiibacter lichenicola</name>
    <dbReference type="NCBI Taxonomy" id="2051959"/>
    <lineage>
        <taxon>Bacteria</taxon>
        <taxon>Pseudomonadati</taxon>
        <taxon>Acidobacteriota</taxon>
        <taxon>Terriglobia</taxon>
        <taxon>Terriglobales</taxon>
        <taxon>Acidobacteriaceae</taxon>
        <taxon>Tunturiibacter</taxon>
    </lineage>
</organism>
<protein>
    <submittedName>
        <fullName evidence="6">AcrR family transcriptional regulator</fullName>
    </submittedName>
</protein>
<dbReference type="GO" id="GO:0003677">
    <property type="term" value="F:DNA binding"/>
    <property type="evidence" value="ECO:0007669"/>
    <property type="project" value="UniProtKB-UniRule"/>
</dbReference>
<dbReference type="AlphaFoldDB" id="A0A7W8N5C7"/>
<reference evidence="6 7" key="1">
    <citation type="submission" date="2020-08" db="EMBL/GenBank/DDBJ databases">
        <title>Genomic Encyclopedia of Type Strains, Phase IV (KMG-V): Genome sequencing to study the core and pangenomes of soil and plant-associated prokaryotes.</title>
        <authorList>
            <person name="Whitman W."/>
        </authorList>
    </citation>
    <scope>NUCLEOTIDE SEQUENCE [LARGE SCALE GENOMIC DNA]</scope>
    <source>
        <strain evidence="6 7">M8US30</strain>
    </source>
</reference>
<dbReference type="InterPro" id="IPR009057">
    <property type="entry name" value="Homeodomain-like_sf"/>
</dbReference>
<feature type="DNA-binding region" description="H-T-H motif" evidence="4">
    <location>
        <begin position="28"/>
        <end position="47"/>
    </location>
</feature>
<dbReference type="InterPro" id="IPR001647">
    <property type="entry name" value="HTH_TetR"/>
</dbReference>
<dbReference type="PROSITE" id="PS50977">
    <property type="entry name" value="HTH_TETR_2"/>
    <property type="match status" value="1"/>
</dbReference>
<evidence type="ECO:0000256" key="4">
    <source>
        <dbReference type="PROSITE-ProRule" id="PRU00335"/>
    </source>
</evidence>
<evidence type="ECO:0000256" key="3">
    <source>
        <dbReference type="ARBA" id="ARBA00023163"/>
    </source>
</evidence>
<proteinExistence type="predicted"/>
<dbReference type="SUPFAM" id="SSF46689">
    <property type="entry name" value="Homeodomain-like"/>
    <property type="match status" value="1"/>
</dbReference>
<name>A0A7W8N5C7_9BACT</name>
<evidence type="ECO:0000313" key="7">
    <source>
        <dbReference type="Proteomes" id="UP000569092"/>
    </source>
</evidence>